<dbReference type="GO" id="GO:0000993">
    <property type="term" value="F:RNA polymerase II complex binding"/>
    <property type="evidence" value="ECO:0007669"/>
    <property type="project" value="TreeGrafter"/>
</dbReference>
<evidence type="ECO:0000313" key="9">
    <source>
        <dbReference type="Proteomes" id="UP000316079"/>
    </source>
</evidence>
<evidence type="ECO:0000256" key="3">
    <source>
        <dbReference type="ARBA" id="ARBA00022990"/>
    </source>
</evidence>
<comment type="caution">
    <text evidence="8">The sequence shown here is derived from an EMBL/GenBank/DDBJ whole genome shotgun (WGS) entry which is preliminary data.</text>
</comment>
<dbReference type="SMART" id="SM00582">
    <property type="entry name" value="RPR"/>
    <property type="match status" value="1"/>
</dbReference>
<dbReference type="PANTHER" id="PTHR12460:SF40">
    <property type="entry name" value="REGULATION OF NUCLEAR PRE-MRNA DOMAIN-CONTAINING PROTEIN 2"/>
    <property type="match status" value="1"/>
</dbReference>
<keyword evidence="3" id="KW-0007">Acetylation</keyword>
<protein>
    <recommendedName>
        <fullName evidence="5">Regulation of nuclear pre-mRNA domain-containing protein 2</fullName>
    </recommendedName>
</protein>
<evidence type="ECO:0000256" key="1">
    <source>
        <dbReference type="ARBA" id="ARBA00022481"/>
    </source>
</evidence>
<dbReference type="InterPro" id="IPR008942">
    <property type="entry name" value="ENTH_VHS"/>
</dbReference>
<evidence type="ECO:0000256" key="4">
    <source>
        <dbReference type="ARBA" id="ARBA00062892"/>
    </source>
</evidence>
<dbReference type="InterPro" id="IPR006569">
    <property type="entry name" value="CID_dom"/>
</dbReference>
<dbReference type="STRING" id="623744.A0A553N5T0"/>
<dbReference type="Proteomes" id="UP000316079">
    <property type="component" value="Unassembled WGS sequence"/>
</dbReference>
<sequence length="201" mass="23134">MAAGPGGNGSNRATSAAFEASLDRRFQGVTNTMESIQGLSAWCIENKNRHALVVRSWMKWLKKCCSTRDGKVCKFLRIPADVNHRLNLFYLANDVIQNCKRKNAIIYRTTFADALPDAALLVKDAKVCKSVERIFSIWQERSVYPEELISELKAKLQKKEDKKQKDKEREKAKEKEKVKRKEKEKEKEKAKEQPPPDGKFF</sequence>
<feature type="domain" description="CID" evidence="7">
    <location>
        <begin position="14"/>
        <end position="160"/>
    </location>
</feature>
<dbReference type="Gene3D" id="1.25.40.90">
    <property type="match status" value="1"/>
</dbReference>
<evidence type="ECO:0000259" key="7">
    <source>
        <dbReference type="PROSITE" id="PS51391"/>
    </source>
</evidence>
<evidence type="ECO:0000256" key="6">
    <source>
        <dbReference type="SAM" id="MobiDB-lite"/>
    </source>
</evidence>
<proteinExistence type="predicted"/>
<keyword evidence="1" id="KW-0488">Methylation</keyword>
<feature type="region of interest" description="Disordered" evidence="6">
    <location>
        <begin position="155"/>
        <end position="201"/>
    </location>
</feature>
<dbReference type="SUPFAM" id="SSF48464">
    <property type="entry name" value="ENTH/VHS domain"/>
    <property type="match status" value="1"/>
</dbReference>
<keyword evidence="9" id="KW-1185">Reference proteome</keyword>
<reference evidence="8 9" key="1">
    <citation type="journal article" date="2019" name="Sci. Data">
        <title>Hybrid genome assembly and annotation of Danionella translucida.</title>
        <authorList>
            <person name="Kadobianskyi M."/>
            <person name="Schulze L."/>
            <person name="Schuelke M."/>
            <person name="Judkewitz B."/>
        </authorList>
    </citation>
    <scope>NUCLEOTIDE SEQUENCE [LARGE SCALE GENOMIC DNA]</scope>
    <source>
        <strain evidence="8 9">Bolton</strain>
    </source>
</reference>
<dbReference type="EMBL" id="SRMA01027025">
    <property type="protein sequence ID" value="TRY60753.1"/>
    <property type="molecule type" value="Genomic_DNA"/>
</dbReference>
<accession>A0A553N5T0</accession>
<comment type="subunit">
    <text evidence="4">Associates with the RNA polymerase II complex.</text>
</comment>
<organism evidence="8 9">
    <name type="scientific">Danionella cerebrum</name>
    <dbReference type="NCBI Taxonomy" id="2873325"/>
    <lineage>
        <taxon>Eukaryota</taxon>
        <taxon>Metazoa</taxon>
        <taxon>Chordata</taxon>
        <taxon>Craniata</taxon>
        <taxon>Vertebrata</taxon>
        <taxon>Euteleostomi</taxon>
        <taxon>Actinopterygii</taxon>
        <taxon>Neopterygii</taxon>
        <taxon>Teleostei</taxon>
        <taxon>Ostariophysi</taxon>
        <taxon>Cypriniformes</taxon>
        <taxon>Danionidae</taxon>
        <taxon>Danioninae</taxon>
        <taxon>Danionella</taxon>
    </lineage>
</organism>
<name>A0A553N5T0_9TELE</name>
<evidence type="ECO:0000313" key="8">
    <source>
        <dbReference type="EMBL" id="TRY60753.1"/>
    </source>
</evidence>
<dbReference type="OrthoDB" id="10069473at2759"/>
<dbReference type="PROSITE" id="PS51391">
    <property type="entry name" value="CID"/>
    <property type="match status" value="1"/>
</dbReference>
<gene>
    <name evidence="8" type="ORF">DNTS_029613</name>
</gene>
<keyword evidence="2" id="KW-0597">Phosphoprotein</keyword>
<dbReference type="AlphaFoldDB" id="A0A553N5T0"/>
<evidence type="ECO:0000256" key="2">
    <source>
        <dbReference type="ARBA" id="ARBA00022553"/>
    </source>
</evidence>
<dbReference type="PANTHER" id="PTHR12460">
    <property type="entry name" value="CYCLIN-DEPENDENT KINASE INHIBITOR-RELATED PROTEIN"/>
    <property type="match status" value="1"/>
</dbReference>
<dbReference type="GO" id="GO:0031124">
    <property type="term" value="P:mRNA 3'-end processing"/>
    <property type="evidence" value="ECO:0007669"/>
    <property type="project" value="TreeGrafter"/>
</dbReference>
<evidence type="ECO:0000256" key="5">
    <source>
        <dbReference type="ARBA" id="ARBA00067342"/>
    </source>
</evidence>
<dbReference type="Pfam" id="PF04818">
    <property type="entry name" value="CID"/>
    <property type="match status" value="1"/>
</dbReference>
<dbReference type="FunFam" id="1.25.40.90:FF:000020">
    <property type="entry name" value="regulation of nuclear pre-mRNA domain-containing protein 2 isoform X1"/>
    <property type="match status" value="1"/>
</dbReference>